<feature type="domain" description="4-O-methyl-glucuronoyl methylesterase-like" evidence="5">
    <location>
        <begin position="229"/>
        <end position="377"/>
    </location>
</feature>
<dbReference type="InterPro" id="IPR054579">
    <property type="entry name" value="GCE-like_dom"/>
</dbReference>
<feature type="chain" id="PRO_5006599509" description="4-O-methyl-glucuronoyl methylesterase-like domain-containing protein" evidence="4">
    <location>
        <begin position="23"/>
        <end position="425"/>
    </location>
</feature>
<dbReference type="PROSITE" id="PS51257">
    <property type="entry name" value="PROKAR_LIPOPROTEIN"/>
    <property type="match status" value="1"/>
</dbReference>
<dbReference type="Gene3D" id="3.40.50.1820">
    <property type="entry name" value="alpha/beta hydrolase"/>
    <property type="match status" value="1"/>
</dbReference>
<dbReference type="SUPFAM" id="SSF53474">
    <property type="entry name" value="alpha/beta-Hydrolases"/>
    <property type="match status" value="1"/>
</dbReference>
<keyword evidence="7" id="KW-1185">Reference proteome</keyword>
<evidence type="ECO:0000259" key="5">
    <source>
        <dbReference type="Pfam" id="PF22244"/>
    </source>
</evidence>
<feature type="signal peptide" evidence="4">
    <location>
        <begin position="1"/>
        <end position="22"/>
    </location>
</feature>
<dbReference type="KEGG" id="blq:L21SP5_03906"/>
<protein>
    <recommendedName>
        <fullName evidence="5">4-O-methyl-glucuronoyl methylesterase-like domain-containing protein</fullName>
    </recommendedName>
</protein>
<dbReference type="InterPro" id="IPR029058">
    <property type="entry name" value="AB_hydrolase_fold"/>
</dbReference>
<evidence type="ECO:0000256" key="4">
    <source>
        <dbReference type="SAM" id="SignalP"/>
    </source>
</evidence>
<dbReference type="Pfam" id="PF22244">
    <property type="entry name" value="GCE_fung"/>
    <property type="match status" value="1"/>
</dbReference>
<dbReference type="PATRIC" id="fig|1307839.3.peg.4171"/>
<evidence type="ECO:0000313" key="6">
    <source>
        <dbReference type="EMBL" id="ALO17497.1"/>
    </source>
</evidence>
<keyword evidence="2 4" id="KW-0732">Signal</keyword>
<gene>
    <name evidence="6" type="ORF">L21SP5_03906</name>
</gene>
<dbReference type="Proteomes" id="UP000064893">
    <property type="component" value="Chromosome"/>
</dbReference>
<evidence type="ECO:0000256" key="3">
    <source>
        <dbReference type="ARBA" id="ARBA00022801"/>
    </source>
</evidence>
<sequence precursor="true">MVYKIFFALVLLSISVSCSFNADKDQNCDEDAVEPYELPDVLTLKNGEKIDRVSVWENKRRPQILNLYKKEIYGFIPKGIDKPLISKVLEQSDSALDNTAIRKQISLIYKAKGKELEIIVLLYLPKNTKNPPVFIGYNFYGNQTIIDDKHVILTNSWILNNPALGINDNRASEESMGTRNERWPIKKIISEGFGLATVYYGDIDPERCDFSDGIHPFFYKKKQNKPKGDQWGSISAWAWGYSRILDYLKKDEMTRKSKFILFGHSRIGKTSLWAGALDRRFDIVISNNSGCAGAALFRRKFGETIAKIHYNFPQWFCQNFNKYRNKEERLPVDQHMLIALIAPRPVYIASAELDCFSDPKGEYLSAYHATPVYELYGKTGLNDSIQPPLNKPIHNTIGYHLRSGRHGVTTYDWEQFIKFVKKHLE</sequence>
<reference evidence="6 7" key="1">
    <citation type="submission" date="2015-11" db="EMBL/GenBank/DDBJ databases">
        <title>Description and complete genome sequence of a novel strain predominating in hypersaline microbial mats and representing a new family of the Bacteriodetes phylum.</title>
        <authorList>
            <person name="Spring S."/>
            <person name="Bunk B."/>
            <person name="Sproer C."/>
            <person name="Klenk H.-P."/>
        </authorList>
    </citation>
    <scope>NUCLEOTIDE SEQUENCE [LARGE SCALE GENOMIC DNA]</scope>
    <source>
        <strain evidence="6 7">L21-Spi-D4</strain>
    </source>
</reference>
<dbReference type="EMBL" id="CP013118">
    <property type="protein sequence ID" value="ALO17497.1"/>
    <property type="molecule type" value="Genomic_DNA"/>
</dbReference>
<evidence type="ECO:0000256" key="2">
    <source>
        <dbReference type="ARBA" id="ARBA00022729"/>
    </source>
</evidence>
<evidence type="ECO:0000256" key="1">
    <source>
        <dbReference type="ARBA" id="ARBA00022487"/>
    </source>
</evidence>
<name>A0A0S2I4W0_9BACT</name>
<organism evidence="6 7">
    <name type="scientific">Salinivirga cyanobacteriivorans</name>
    <dbReference type="NCBI Taxonomy" id="1307839"/>
    <lineage>
        <taxon>Bacteria</taxon>
        <taxon>Pseudomonadati</taxon>
        <taxon>Bacteroidota</taxon>
        <taxon>Bacteroidia</taxon>
        <taxon>Bacteroidales</taxon>
        <taxon>Salinivirgaceae</taxon>
        <taxon>Salinivirga</taxon>
    </lineage>
</organism>
<dbReference type="AlphaFoldDB" id="A0A0S2I4W0"/>
<dbReference type="STRING" id="1307839.L21SP5_03906"/>
<proteinExistence type="predicted"/>
<dbReference type="GO" id="GO:0052689">
    <property type="term" value="F:carboxylic ester hydrolase activity"/>
    <property type="evidence" value="ECO:0007669"/>
    <property type="project" value="UniProtKB-KW"/>
</dbReference>
<dbReference type="RefSeq" id="WP_205627960.1">
    <property type="nucleotide sequence ID" value="NZ_CP013118.1"/>
</dbReference>
<evidence type="ECO:0000313" key="7">
    <source>
        <dbReference type="Proteomes" id="UP000064893"/>
    </source>
</evidence>
<keyword evidence="1" id="KW-0719">Serine esterase</keyword>
<keyword evidence="3" id="KW-0378">Hydrolase</keyword>
<accession>A0A0S2I4W0</accession>